<proteinExistence type="predicted"/>
<sequence length="402" mass="45414">MSAAAATFTKDAKETAVLTPGELMEEAAARTGLTEFGDDSFTEGLSVLLSALRDEAHLNERGEAFLRQRIAGYLSQRLQVEDWFRRHPEIGDVPIREPLVGLGLPRTGSTALSMLLAQDPEVRYLRRWESTQPCPPPSTVHGVDPRVPADQGEVVGTRRHVPGDTHGPMECHELMALDFKSHIFQSFAEIPSYSTWLVEHADLAPTFRYQRRVMQLLQWGEPERPWRLKCPSHVLWLGALDAAFPDARFVMTHRDPTDVLLSVADLYADIIGSFNTRVDRRYIGRLNVEHWSLGMDRALQFRAAGADDRFYDIDFRAMQADPVGEVAGLYAWLGAPVSDEFEARMHSWWEHAAAEREPSSHADPVEFGIDLDEVRPRFARYVKSARRWTRHGNVRSETSNGG</sequence>
<dbReference type="SUPFAM" id="SSF52540">
    <property type="entry name" value="P-loop containing nucleoside triphosphate hydrolases"/>
    <property type="match status" value="1"/>
</dbReference>
<keyword evidence="2" id="KW-1185">Reference proteome</keyword>
<accession>A0ABM7JFT0</accession>
<reference evidence="1 2" key="1">
    <citation type="journal article" date="2019" name="Emerg. Microbes Infect.">
        <title>Comprehensive subspecies identification of 175 nontuberculous mycobacteria species based on 7547 genomic profiles.</title>
        <authorList>
            <person name="Matsumoto Y."/>
            <person name="Kinjo T."/>
            <person name="Motooka D."/>
            <person name="Nabeya D."/>
            <person name="Jung N."/>
            <person name="Uechi K."/>
            <person name="Horii T."/>
            <person name="Iida T."/>
            <person name="Fujita J."/>
            <person name="Nakamura S."/>
        </authorList>
    </citation>
    <scope>NUCLEOTIDE SEQUENCE [LARGE SCALE GENOMIC DNA]</scope>
    <source>
        <strain evidence="1 2">JCM 17324</strain>
    </source>
</reference>
<dbReference type="InterPro" id="IPR027417">
    <property type="entry name" value="P-loop_NTPase"/>
</dbReference>
<dbReference type="Pfam" id="PF13469">
    <property type="entry name" value="Sulfotransfer_3"/>
    <property type="match status" value="1"/>
</dbReference>
<dbReference type="InterPro" id="IPR052736">
    <property type="entry name" value="Stf3_sulfotransferase"/>
</dbReference>
<dbReference type="Gene3D" id="3.40.50.300">
    <property type="entry name" value="P-loop containing nucleotide triphosphate hydrolases"/>
    <property type="match status" value="1"/>
</dbReference>
<gene>
    <name evidence="1" type="ORF">MMARJ_35140</name>
</gene>
<dbReference type="PANTHER" id="PTHR36451">
    <property type="entry name" value="PAPS-DEPENDENT SULFOTRANSFERASE STF3"/>
    <property type="match status" value="1"/>
</dbReference>
<evidence type="ECO:0000313" key="2">
    <source>
        <dbReference type="Proteomes" id="UP000466831"/>
    </source>
</evidence>
<dbReference type="PANTHER" id="PTHR36451:SF1">
    <property type="entry name" value="OMEGA-HYDROXY-BETA-DIHYDROMENAQUINONE-9 SULFOTRANSFERASE STF3"/>
    <property type="match status" value="1"/>
</dbReference>
<dbReference type="EMBL" id="AP022584">
    <property type="protein sequence ID" value="BBY12774.1"/>
    <property type="molecule type" value="Genomic_DNA"/>
</dbReference>
<name>A0ABM7JFT0_9MYCO</name>
<evidence type="ECO:0000313" key="1">
    <source>
        <dbReference type="EMBL" id="BBY12774.1"/>
    </source>
</evidence>
<dbReference type="Proteomes" id="UP000466831">
    <property type="component" value="Chromosome"/>
</dbReference>
<protein>
    <submittedName>
        <fullName evidence="1">Sulfotransferase</fullName>
    </submittedName>
</protein>
<organism evidence="1 2">
    <name type="scientific">Mycobacterium marseillense</name>
    <dbReference type="NCBI Taxonomy" id="701042"/>
    <lineage>
        <taxon>Bacteria</taxon>
        <taxon>Bacillati</taxon>
        <taxon>Actinomycetota</taxon>
        <taxon>Actinomycetes</taxon>
        <taxon>Mycobacteriales</taxon>
        <taxon>Mycobacteriaceae</taxon>
        <taxon>Mycobacterium</taxon>
        <taxon>Mycobacterium avium complex (MAC)</taxon>
    </lineage>
</organism>